<sequence length="37" mass="4190">MGVISFGLLCFSLCHDHCTQGETLRQSMRMGYAALRR</sequence>
<organism evidence="1 2">
    <name type="scientific">Asaia bogorensis</name>
    <dbReference type="NCBI Taxonomy" id="91915"/>
    <lineage>
        <taxon>Bacteria</taxon>
        <taxon>Pseudomonadati</taxon>
        <taxon>Pseudomonadota</taxon>
        <taxon>Alphaproteobacteria</taxon>
        <taxon>Acetobacterales</taxon>
        <taxon>Acetobacteraceae</taxon>
        <taxon>Asaia</taxon>
    </lineage>
</organism>
<reference evidence="1 2" key="2">
    <citation type="journal article" date="2014" name="PLoS ONE">
        <title>Evolution of mitochondria reconstructed from the energy metabolism of living bacteria.</title>
        <authorList>
            <person name="Degli Esposti M."/>
            <person name="Chouaia B."/>
            <person name="Comandatore F."/>
            <person name="Crotti E."/>
            <person name="Sassera D."/>
            <person name="Lievens P.M."/>
            <person name="Daffonchio D."/>
            <person name="Bandi C."/>
        </authorList>
    </citation>
    <scope>NUCLEOTIDE SEQUENCE [LARGE SCALE GENOMIC DNA]</scope>
    <source>
        <strain evidence="1 2">SF2.1</strain>
    </source>
</reference>
<comment type="caution">
    <text evidence="1">The sequence shown here is derived from an EMBL/GenBank/DDBJ whole genome shotgun (WGS) entry which is preliminary data.</text>
</comment>
<dbReference type="AlphaFoldDB" id="A0A060QKY8"/>
<dbReference type="Proteomes" id="UP000027583">
    <property type="component" value="Unassembled WGS sequence"/>
</dbReference>
<accession>A0A060QKY8</accession>
<name>A0A060QKY8_9PROT</name>
<protein>
    <submittedName>
        <fullName evidence="1">Uncharacterized protein</fullName>
    </submittedName>
</protein>
<gene>
    <name evidence="1" type="ORF">ASAP_1822</name>
</gene>
<evidence type="ECO:0000313" key="1">
    <source>
        <dbReference type="EMBL" id="CDG39867.1"/>
    </source>
</evidence>
<dbReference type="EMBL" id="CBLX010000013">
    <property type="protein sequence ID" value="CDG39867.1"/>
    <property type="molecule type" value="Genomic_DNA"/>
</dbReference>
<evidence type="ECO:0000313" key="2">
    <source>
        <dbReference type="Proteomes" id="UP000027583"/>
    </source>
</evidence>
<reference evidence="1 2" key="1">
    <citation type="journal article" date="2014" name="Genome Biol. Evol.">
        <title>Acetic acid bacteria genomes reveal functional traits for adaptation to life in insect guts.</title>
        <authorList>
            <person name="Chouaia B."/>
            <person name="Gaiarsa S."/>
            <person name="Crotti E."/>
            <person name="Comandatore F."/>
            <person name="Degli Esposti M."/>
            <person name="Ricci I."/>
            <person name="Alma A."/>
            <person name="Favia G."/>
            <person name="Bandi C."/>
            <person name="Daffonchio D."/>
        </authorList>
    </citation>
    <scope>NUCLEOTIDE SEQUENCE [LARGE SCALE GENOMIC DNA]</scope>
    <source>
        <strain evidence="1 2">SF2.1</strain>
    </source>
</reference>
<proteinExistence type="predicted"/>